<protein>
    <submittedName>
        <fullName evidence="2">Uncharacterized protein</fullName>
    </submittedName>
</protein>
<sequence length="559" mass="62251">MQRTSEPLTNPVLELHDQSRADSPGAQPPWRQSGGRGPISLSNLPRDVILGVLDEIRPVGSLTTSESTAERPVVRPGHLECRASLLNVCLSSRAFYGLAIPHLYRNSLIKDRQELLHFFRTLVKQADRRPMVRSFAWAGVLREADADAGSSIHPLEDEATIATDCWNSIKDEWPRGRVDCDIAKFMGIDGSDTVKDWRLLGAVLAMCPRIRCLFMLNGAVMDPPSGLHPCPELDAVLPFLQQYEFGSSGEILSRARPYGHPFLEDLELLIIEGHSNVAASINTGSILASLFLNSPLLCRVEIKHPPLFREVLHDLQRLVETGPPLMGNIEELSLFRGHQPQDDLAAIVALFPKLVSLCAEFMDGSARPPLKHSLPPEASEALLNVSGTLETLSLTTSPETYPAKGHWVNYESYPSSLSTLNQMAKLKDLTTESIWLFGTEDPAVALQLSHLLPPSLVRLHLIDYWGNSDLAEFYPEFPDGWTPLEFYNQVFQAVCNECQMRLPKLRQVTFTTNRFNSQSQTALSNNGQAQQDETQITQDSMRMVKLLFEQAGVDFHLVS</sequence>
<keyword evidence="3" id="KW-1185">Reference proteome</keyword>
<dbReference type="AlphaFoldDB" id="A0AAD9S5R5"/>
<organism evidence="2 3">
    <name type="scientific">Phomopsis amygdali</name>
    <name type="common">Fusicoccum amygdali</name>
    <dbReference type="NCBI Taxonomy" id="1214568"/>
    <lineage>
        <taxon>Eukaryota</taxon>
        <taxon>Fungi</taxon>
        <taxon>Dikarya</taxon>
        <taxon>Ascomycota</taxon>
        <taxon>Pezizomycotina</taxon>
        <taxon>Sordariomycetes</taxon>
        <taxon>Sordariomycetidae</taxon>
        <taxon>Diaporthales</taxon>
        <taxon>Diaporthaceae</taxon>
        <taxon>Diaporthe</taxon>
    </lineage>
</organism>
<name>A0AAD9S5R5_PHOAM</name>
<accession>A0AAD9S5R5</accession>
<evidence type="ECO:0000313" key="3">
    <source>
        <dbReference type="Proteomes" id="UP001265746"/>
    </source>
</evidence>
<gene>
    <name evidence="2" type="ORF">N8I77_012234</name>
</gene>
<comment type="caution">
    <text evidence="2">The sequence shown here is derived from an EMBL/GenBank/DDBJ whole genome shotgun (WGS) entry which is preliminary data.</text>
</comment>
<dbReference type="Proteomes" id="UP001265746">
    <property type="component" value="Unassembled WGS sequence"/>
</dbReference>
<evidence type="ECO:0000256" key="1">
    <source>
        <dbReference type="SAM" id="MobiDB-lite"/>
    </source>
</evidence>
<proteinExistence type="predicted"/>
<evidence type="ECO:0000313" key="2">
    <source>
        <dbReference type="EMBL" id="KAK2598851.1"/>
    </source>
</evidence>
<dbReference type="EMBL" id="JAUJFL010000008">
    <property type="protein sequence ID" value="KAK2598851.1"/>
    <property type="molecule type" value="Genomic_DNA"/>
</dbReference>
<reference evidence="2" key="1">
    <citation type="submission" date="2023-06" db="EMBL/GenBank/DDBJ databases">
        <authorList>
            <person name="Noh H."/>
        </authorList>
    </citation>
    <scope>NUCLEOTIDE SEQUENCE</scope>
    <source>
        <strain evidence="2">DUCC20226</strain>
    </source>
</reference>
<feature type="region of interest" description="Disordered" evidence="1">
    <location>
        <begin position="1"/>
        <end position="39"/>
    </location>
</feature>